<protein>
    <recommendedName>
        <fullName evidence="10">Cytochrome P450</fullName>
    </recommendedName>
</protein>
<keyword evidence="5 6" id="KW-0349">Heme</keyword>
<keyword evidence="6" id="KW-0503">Monooxygenase</keyword>
<keyword evidence="7" id="KW-0472">Membrane</keyword>
<keyword evidence="4 5" id="KW-0408">Iron</keyword>
<dbReference type="Pfam" id="PF00067">
    <property type="entry name" value="p450"/>
    <property type="match status" value="1"/>
</dbReference>
<dbReference type="Gene3D" id="1.10.630.10">
    <property type="entry name" value="Cytochrome P450"/>
    <property type="match status" value="1"/>
</dbReference>
<dbReference type="GO" id="GO:0016705">
    <property type="term" value="F:oxidoreductase activity, acting on paired donors, with incorporation or reduction of molecular oxygen"/>
    <property type="evidence" value="ECO:0007669"/>
    <property type="project" value="InterPro"/>
</dbReference>
<dbReference type="PANTHER" id="PTHR24296">
    <property type="entry name" value="CYTOCHROME P450"/>
    <property type="match status" value="1"/>
</dbReference>
<proteinExistence type="inferred from homology"/>
<evidence type="ECO:0000313" key="9">
    <source>
        <dbReference type="Proteomes" id="UP000794436"/>
    </source>
</evidence>
<keyword evidence="3 6" id="KW-0560">Oxidoreductase</keyword>
<evidence type="ECO:0000256" key="1">
    <source>
        <dbReference type="ARBA" id="ARBA00010617"/>
    </source>
</evidence>
<dbReference type="SUPFAM" id="SSF48264">
    <property type="entry name" value="Cytochrome P450"/>
    <property type="match status" value="1"/>
</dbReference>
<dbReference type="GO" id="GO:0020037">
    <property type="term" value="F:heme binding"/>
    <property type="evidence" value="ECO:0007669"/>
    <property type="project" value="InterPro"/>
</dbReference>
<keyword evidence="2 5" id="KW-0479">Metal-binding</keyword>
<feature type="binding site" description="axial binding residue" evidence="5">
    <location>
        <position position="460"/>
    </location>
    <ligand>
        <name>heme</name>
        <dbReference type="ChEBI" id="CHEBI:30413"/>
    </ligand>
    <ligandPart>
        <name>Fe</name>
        <dbReference type="ChEBI" id="CHEBI:18248"/>
    </ligandPart>
</feature>
<dbReference type="CDD" id="cd11064">
    <property type="entry name" value="CYP86A"/>
    <property type="match status" value="1"/>
</dbReference>
<keyword evidence="9" id="KW-1185">Reference proteome</keyword>
<dbReference type="InterPro" id="IPR002401">
    <property type="entry name" value="Cyt_P450_E_grp-I"/>
</dbReference>
<keyword evidence="7" id="KW-0812">Transmembrane</keyword>
<sequence>MLALPPTGLSTAIWTTFAVVGAFVVLRRLRRETKLPEGVQIPLELPGKLPVLGHTHFFAKNEHVLNDWLASQCIKYNGQPWRATIMGQPEMLVLSTPEAMEDVCKTHFDNFPKGAVQTDALNDLFGDGMLAVDGEKWYYQRKIARNLITMRALRDSMSAIVQKHTKTMVEILGMAADTQETLDIVRLFRELTIEAFAEIAFGIEMGSLGTEHEDPFHTAMDTISPLLVLRFRVPTWFWKLQRALGVGAEGELARNIKIVDDILLDVIQRSLASRVDKTPSPDSDSKTHDIISLFLDHGEEQLTAKTLRDIVLVFLVAGRDTSADSLSWFWYLLQKHPHVEQAIRDELDAKLANNDSLMSMAQVNELVYLEAALRETLRLYPAAAFVNREAACDTVLSDGTFVRKGMRIGLSSYALGRLPSVWGEDAAEFRPERWIDPETKTIIQVSPFKFMAFHAGPRMCMGATLAMLQMKIIAAKVLTRFHVDVLPDQDMTQEIGLTLAIKNGLRARVRRV</sequence>
<dbReference type="PRINTS" id="PR00463">
    <property type="entry name" value="EP450I"/>
</dbReference>
<name>A0A8K1FH47_PYTOL</name>
<evidence type="ECO:0000256" key="7">
    <source>
        <dbReference type="SAM" id="Phobius"/>
    </source>
</evidence>
<feature type="transmembrane region" description="Helical" evidence="7">
    <location>
        <begin position="6"/>
        <end position="26"/>
    </location>
</feature>
<organism evidence="8 9">
    <name type="scientific">Pythium oligandrum</name>
    <name type="common">Mycoparasitic fungus</name>
    <dbReference type="NCBI Taxonomy" id="41045"/>
    <lineage>
        <taxon>Eukaryota</taxon>
        <taxon>Sar</taxon>
        <taxon>Stramenopiles</taxon>
        <taxon>Oomycota</taxon>
        <taxon>Peronosporomycetes</taxon>
        <taxon>Pythiales</taxon>
        <taxon>Pythiaceae</taxon>
        <taxon>Pythium</taxon>
    </lineage>
</organism>
<dbReference type="InterPro" id="IPR036396">
    <property type="entry name" value="Cyt_P450_sf"/>
</dbReference>
<evidence type="ECO:0000256" key="5">
    <source>
        <dbReference type="PIRSR" id="PIRSR602401-1"/>
    </source>
</evidence>
<comment type="caution">
    <text evidence="8">The sequence shown here is derived from an EMBL/GenBank/DDBJ whole genome shotgun (WGS) entry which is preliminary data.</text>
</comment>
<dbReference type="EMBL" id="SPLM01000109">
    <property type="protein sequence ID" value="TMW59372.1"/>
    <property type="molecule type" value="Genomic_DNA"/>
</dbReference>
<keyword evidence="7" id="KW-1133">Transmembrane helix</keyword>
<evidence type="ECO:0008006" key="10">
    <source>
        <dbReference type="Google" id="ProtNLM"/>
    </source>
</evidence>
<evidence type="ECO:0000256" key="4">
    <source>
        <dbReference type="ARBA" id="ARBA00023004"/>
    </source>
</evidence>
<dbReference type="InterPro" id="IPR001128">
    <property type="entry name" value="Cyt_P450"/>
</dbReference>
<evidence type="ECO:0000256" key="6">
    <source>
        <dbReference type="RuleBase" id="RU000461"/>
    </source>
</evidence>
<evidence type="ECO:0000256" key="2">
    <source>
        <dbReference type="ARBA" id="ARBA00022723"/>
    </source>
</evidence>
<dbReference type="PROSITE" id="PS00086">
    <property type="entry name" value="CYTOCHROME_P450"/>
    <property type="match status" value="1"/>
</dbReference>
<dbReference type="GO" id="GO:0004497">
    <property type="term" value="F:monooxygenase activity"/>
    <property type="evidence" value="ECO:0007669"/>
    <property type="project" value="UniProtKB-KW"/>
</dbReference>
<dbReference type="InterPro" id="IPR017972">
    <property type="entry name" value="Cyt_P450_CS"/>
</dbReference>
<gene>
    <name evidence="8" type="ORF">Poli38472_004441</name>
</gene>
<comment type="similarity">
    <text evidence="1 6">Belongs to the cytochrome P450 family.</text>
</comment>
<dbReference type="PRINTS" id="PR00385">
    <property type="entry name" value="P450"/>
</dbReference>
<evidence type="ECO:0000256" key="3">
    <source>
        <dbReference type="ARBA" id="ARBA00023002"/>
    </source>
</evidence>
<comment type="cofactor">
    <cofactor evidence="5">
        <name>heme</name>
        <dbReference type="ChEBI" id="CHEBI:30413"/>
    </cofactor>
</comment>
<dbReference type="GO" id="GO:0006629">
    <property type="term" value="P:lipid metabolic process"/>
    <property type="evidence" value="ECO:0007669"/>
    <property type="project" value="UniProtKB-ARBA"/>
</dbReference>
<dbReference type="GO" id="GO:0005506">
    <property type="term" value="F:iron ion binding"/>
    <property type="evidence" value="ECO:0007669"/>
    <property type="project" value="InterPro"/>
</dbReference>
<evidence type="ECO:0000313" key="8">
    <source>
        <dbReference type="EMBL" id="TMW59372.1"/>
    </source>
</evidence>
<dbReference type="AlphaFoldDB" id="A0A8K1FH47"/>
<dbReference type="Proteomes" id="UP000794436">
    <property type="component" value="Unassembled WGS sequence"/>
</dbReference>
<reference evidence="8" key="1">
    <citation type="submission" date="2019-03" db="EMBL/GenBank/DDBJ databases">
        <title>Long read genome sequence of the mycoparasitic Pythium oligandrum ATCC 38472 isolated from sugarbeet rhizosphere.</title>
        <authorList>
            <person name="Gaulin E."/>
        </authorList>
    </citation>
    <scope>NUCLEOTIDE SEQUENCE</scope>
    <source>
        <strain evidence="8">ATCC 38472_TT</strain>
    </source>
</reference>
<accession>A0A8K1FH47</accession>
<dbReference type="OrthoDB" id="1470350at2759"/>